<dbReference type="CDD" id="cd02213">
    <property type="entry name" value="cupin_PMI_typeII_C"/>
    <property type="match status" value="1"/>
</dbReference>
<dbReference type="RefSeq" id="WP_087481538.1">
    <property type="nucleotide sequence ID" value="NZ_AP024883.1"/>
</dbReference>
<evidence type="ECO:0000256" key="8">
    <source>
        <dbReference type="ARBA" id="ARBA00047343"/>
    </source>
</evidence>
<reference evidence="13 16" key="2">
    <citation type="submission" date="2023-11" db="EMBL/GenBank/DDBJ databases">
        <title>Plant-associative lifestyle of Vibrio porteresiae and its evolutionary dynamics.</title>
        <authorList>
            <person name="Rameshkumar N."/>
            <person name="Kirti K."/>
        </authorList>
    </citation>
    <scope>NUCLEOTIDE SEQUENCE [LARGE SCALE GENOMIC DNA]</scope>
    <source>
        <strain evidence="13 16">MSSRF38</strain>
    </source>
</reference>
<dbReference type="FunFam" id="2.60.120.10:FF:000032">
    <property type="entry name" value="Mannose-1-phosphate guanylyltransferase/mannose-6-phosphate isomerase"/>
    <property type="match status" value="1"/>
</dbReference>
<evidence type="ECO:0000256" key="7">
    <source>
        <dbReference type="ARBA" id="ARBA00023134"/>
    </source>
</evidence>
<accession>A0A1Y6IZP8</accession>
<proteinExistence type="inferred from homology"/>
<dbReference type="Gene3D" id="2.60.120.10">
    <property type="entry name" value="Jelly Rolls"/>
    <property type="match status" value="1"/>
</dbReference>
<evidence type="ECO:0000256" key="9">
    <source>
        <dbReference type="RuleBase" id="RU004190"/>
    </source>
</evidence>
<dbReference type="EC" id="2.7.7.13" evidence="3"/>
<keyword evidence="5 14" id="KW-0548">Nucleotidyltransferase</keyword>
<evidence type="ECO:0000313" key="16">
    <source>
        <dbReference type="Proteomes" id="UP001283366"/>
    </source>
</evidence>
<dbReference type="CDD" id="cd02509">
    <property type="entry name" value="GDP-M1P_Guanylyltransferase"/>
    <property type="match status" value="1"/>
</dbReference>
<dbReference type="GO" id="GO:0004475">
    <property type="term" value="F:mannose-1-phosphate guanylyltransferase (GTP) activity"/>
    <property type="evidence" value="ECO:0007669"/>
    <property type="project" value="UniProtKB-EC"/>
</dbReference>
<dbReference type="InterPro" id="IPR005835">
    <property type="entry name" value="NTP_transferase_dom"/>
</dbReference>
<dbReference type="InterPro" id="IPR011051">
    <property type="entry name" value="RmlC_Cupin_sf"/>
</dbReference>
<dbReference type="GO" id="GO:0005525">
    <property type="term" value="F:GTP binding"/>
    <property type="evidence" value="ECO:0007669"/>
    <property type="project" value="UniProtKB-KW"/>
</dbReference>
<dbReference type="Pfam" id="PF22640">
    <property type="entry name" value="ManC_GMP_beta-helix"/>
    <property type="match status" value="1"/>
</dbReference>
<dbReference type="Pfam" id="PF00483">
    <property type="entry name" value="NTP_transferase"/>
    <property type="match status" value="1"/>
</dbReference>
<dbReference type="InterPro" id="IPR001538">
    <property type="entry name" value="Man6P_isomerase-2_C"/>
</dbReference>
<evidence type="ECO:0000259" key="10">
    <source>
        <dbReference type="Pfam" id="PF00483"/>
    </source>
</evidence>
<keyword evidence="7" id="KW-0342">GTP-binding</keyword>
<comment type="pathway">
    <text evidence="1">Nucleotide-sugar biosynthesis; GDP-alpha-D-mannose biosynthesis; GDP-alpha-D-mannose from alpha-D-mannose 1-phosphate (GTP route): step 1/1.</text>
</comment>
<dbReference type="Pfam" id="PF01050">
    <property type="entry name" value="MannoseP_isomer"/>
    <property type="match status" value="1"/>
</dbReference>
<feature type="domain" description="MannoseP isomerase/GMP-like beta-helix" evidence="12">
    <location>
        <begin position="297"/>
        <end position="345"/>
    </location>
</feature>
<comment type="catalytic activity">
    <reaction evidence="8">
        <text>alpha-D-mannose 1-phosphate + GTP + H(+) = GDP-alpha-D-mannose + diphosphate</text>
        <dbReference type="Rhea" id="RHEA:15229"/>
        <dbReference type="ChEBI" id="CHEBI:15378"/>
        <dbReference type="ChEBI" id="CHEBI:33019"/>
        <dbReference type="ChEBI" id="CHEBI:37565"/>
        <dbReference type="ChEBI" id="CHEBI:57527"/>
        <dbReference type="ChEBI" id="CHEBI:58409"/>
        <dbReference type="EC" id="2.7.7.13"/>
    </reaction>
</comment>
<evidence type="ECO:0000313" key="15">
    <source>
        <dbReference type="Proteomes" id="UP000196125"/>
    </source>
</evidence>
<keyword evidence="13" id="KW-0413">Isomerase</keyword>
<dbReference type="InterPro" id="IPR054566">
    <property type="entry name" value="ManC/GMP-like_b-helix"/>
</dbReference>
<dbReference type="InterPro" id="IPR006375">
    <property type="entry name" value="Man1P_GuaTrfase/Man6P_Isoase"/>
</dbReference>
<dbReference type="EMBL" id="JAWRCO010000001">
    <property type="protein sequence ID" value="MDW6002158.1"/>
    <property type="molecule type" value="Genomic_DNA"/>
</dbReference>
<feature type="domain" description="Nucleotidyl transferase" evidence="10">
    <location>
        <begin position="4"/>
        <end position="284"/>
    </location>
</feature>
<protein>
    <recommendedName>
        <fullName evidence="3">mannose-1-phosphate guanylyltransferase</fullName>
        <ecNumber evidence="3">2.7.7.13</ecNumber>
    </recommendedName>
</protein>
<sequence length="468" mass="52314">MILPVIMCGGAGSRLWPLSRTAYPKQFLSLVTKQTMIQDTVHRLDKLHKLDPLFICNEEHRFIVAEQLRQCEMSHSGIILEPAGRNTAPAATLAALQAIQTGDDPLLLILAADHVIKNRANFVSAVLAAEPLAEDGRLVTFGVNPTEPHTGYGYICLGESINQLGFEVSEFVEKPDIATAKHYLECGNYLWNSGMFLFKASRYIEELHQFRPEILRACEEAFAESRTDMDFIRIDEEVFKPCPAESIDYAIMENTQNAAVIPMDAGWSDVGSWSSLWDVHAKDCDGNSLRGDVMTEQTANSYIYSQDRLVAAVGIEGVIIVETKDAVLVASKDKVQQVKHIVERLEATNRCEHLHHREVFRPWGSHDEIAGGERYLVKKVMVKPGQRTATQMHYHRAEHWIVVSGTAKVYNGEQNYIVSENESTYIPIGTPHSFENPGVVPLEIIEVRSGCYLGEDDIVRLDSDGVGY</sequence>
<comment type="similarity">
    <text evidence="2 9">Belongs to the mannose-6-phosphate isomerase type 2 family.</text>
</comment>
<evidence type="ECO:0000256" key="5">
    <source>
        <dbReference type="ARBA" id="ARBA00022695"/>
    </source>
</evidence>
<keyword evidence="4 14" id="KW-0808">Transferase</keyword>
<dbReference type="InterPro" id="IPR014710">
    <property type="entry name" value="RmlC-like_jellyroll"/>
</dbReference>
<dbReference type="SUPFAM" id="SSF53448">
    <property type="entry name" value="Nucleotide-diphospho-sugar transferases"/>
    <property type="match status" value="1"/>
</dbReference>
<dbReference type="UniPathway" id="UPA00126">
    <property type="reaction ID" value="UER00930"/>
</dbReference>
<reference evidence="14 15" key="1">
    <citation type="submission" date="2017-05" db="EMBL/GenBank/DDBJ databases">
        <authorList>
            <person name="Song R."/>
            <person name="Chenine A.L."/>
            <person name="Ruprecht R.M."/>
        </authorList>
    </citation>
    <scope>NUCLEOTIDE SEQUENCE [LARGE SCALE GENOMIC DNA]</scope>
    <source>
        <strain evidence="14 15">CECT 7927</strain>
    </source>
</reference>
<dbReference type="InterPro" id="IPR051161">
    <property type="entry name" value="Mannose-6P_isomerase_type2"/>
</dbReference>
<dbReference type="GO" id="GO:0016853">
    <property type="term" value="F:isomerase activity"/>
    <property type="evidence" value="ECO:0007669"/>
    <property type="project" value="UniProtKB-KW"/>
</dbReference>
<dbReference type="SUPFAM" id="SSF51182">
    <property type="entry name" value="RmlC-like cupins"/>
    <property type="match status" value="1"/>
</dbReference>
<evidence type="ECO:0000313" key="13">
    <source>
        <dbReference type="EMBL" id="MDW6002158.1"/>
    </source>
</evidence>
<evidence type="ECO:0000313" key="14">
    <source>
        <dbReference type="EMBL" id="SMS01503.1"/>
    </source>
</evidence>
<dbReference type="Gene3D" id="3.90.550.10">
    <property type="entry name" value="Spore Coat Polysaccharide Biosynthesis Protein SpsA, Chain A"/>
    <property type="match status" value="1"/>
</dbReference>
<evidence type="ECO:0000259" key="11">
    <source>
        <dbReference type="Pfam" id="PF01050"/>
    </source>
</evidence>
<evidence type="ECO:0000256" key="3">
    <source>
        <dbReference type="ARBA" id="ARBA00012387"/>
    </source>
</evidence>
<dbReference type="NCBIfam" id="TIGR01479">
    <property type="entry name" value="GMP_PMI"/>
    <property type="match status" value="1"/>
</dbReference>
<keyword evidence="16" id="KW-1185">Reference proteome</keyword>
<dbReference type="InterPro" id="IPR029044">
    <property type="entry name" value="Nucleotide-diphossugar_trans"/>
</dbReference>
<evidence type="ECO:0000256" key="6">
    <source>
        <dbReference type="ARBA" id="ARBA00022741"/>
    </source>
</evidence>
<evidence type="ECO:0000256" key="2">
    <source>
        <dbReference type="ARBA" id="ARBA00006115"/>
    </source>
</evidence>
<evidence type="ECO:0000256" key="4">
    <source>
        <dbReference type="ARBA" id="ARBA00022679"/>
    </source>
</evidence>
<dbReference type="PANTHER" id="PTHR46390">
    <property type="entry name" value="MANNOSE-1-PHOSPHATE GUANYLYLTRANSFERASE"/>
    <property type="match status" value="1"/>
</dbReference>
<dbReference type="GO" id="GO:0009298">
    <property type="term" value="P:GDP-mannose biosynthetic process"/>
    <property type="evidence" value="ECO:0007669"/>
    <property type="project" value="UniProtKB-UniPathway"/>
</dbReference>
<name>A0A1Y6IZP8_9VIBR</name>
<dbReference type="FunFam" id="3.90.550.10:FF:000046">
    <property type="entry name" value="Mannose-1-phosphate guanylyltransferase (GDP)"/>
    <property type="match status" value="1"/>
</dbReference>
<dbReference type="GO" id="GO:0000271">
    <property type="term" value="P:polysaccharide biosynthetic process"/>
    <property type="evidence" value="ECO:0007669"/>
    <property type="project" value="InterPro"/>
</dbReference>
<dbReference type="Proteomes" id="UP000196125">
    <property type="component" value="Unassembled WGS sequence"/>
</dbReference>
<dbReference type="InterPro" id="IPR049577">
    <property type="entry name" value="GMPP_N"/>
</dbReference>
<dbReference type="EMBL" id="FXXI01000005">
    <property type="protein sequence ID" value="SMS01503.1"/>
    <property type="molecule type" value="Genomic_DNA"/>
</dbReference>
<dbReference type="Proteomes" id="UP001283366">
    <property type="component" value="Unassembled WGS sequence"/>
</dbReference>
<dbReference type="AlphaFoldDB" id="A0A1Y6IZP8"/>
<evidence type="ECO:0000259" key="12">
    <source>
        <dbReference type="Pfam" id="PF22640"/>
    </source>
</evidence>
<organism evidence="14 15">
    <name type="scientific">Vibrio mangrovi</name>
    <dbReference type="NCBI Taxonomy" id="474394"/>
    <lineage>
        <taxon>Bacteria</taxon>
        <taxon>Pseudomonadati</taxon>
        <taxon>Pseudomonadota</taxon>
        <taxon>Gammaproteobacteria</taxon>
        <taxon>Vibrionales</taxon>
        <taxon>Vibrionaceae</taxon>
        <taxon>Vibrio</taxon>
    </lineage>
</organism>
<gene>
    <name evidence="14" type="primary">rfbM</name>
    <name evidence="13" type="ORF">SBX37_04640</name>
    <name evidence="14" type="ORF">VIM7927_02799</name>
</gene>
<keyword evidence="6" id="KW-0547">Nucleotide-binding</keyword>
<dbReference type="PANTHER" id="PTHR46390:SF1">
    <property type="entry name" value="MANNOSE-1-PHOSPHATE GUANYLYLTRANSFERASE"/>
    <property type="match status" value="1"/>
</dbReference>
<evidence type="ECO:0000256" key="1">
    <source>
        <dbReference type="ARBA" id="ARBA00004823"/>
    </source>
</evidence>
<feature type="domain" description="Mannose-6-phosphate isomerase type II C-terminal" evidence="11">
    <location>
        <begin position="349"/>
        <end position="462"/>
    </location>
</feature>
<dbReference type="OrthoDB" id="9806359at2"/>